<gene>
    <name evidence="1" type="ORF">S01H1_65114</name>
</gene>
<name>X0XGM8_9ZZZZ</name>
<dbReference type="AlphaFoldDB" id="X0XGM8"/>
<sequence length="163" mass="18977">GKSYIPSKEQIENEISDYVDKELFFCTMNFVDFPELEISQGEIKTRTTIEEDKVILNVNYPLSITKENNTALIEDFENIKIPVRLGVVYDSVEEIIQEQLSHESICLSCILEVSLENDLYVDMMDYDDETVIFIFRDENSKLNEVVFEFVFANKYEIGEIGEE</sequence>
<proteinExistence type="predicted"/>
<accession>X0XGM8</accession>
<reference evidence="1" key="1">
    <citation type="journal article" date="2014" name="Front. Microbiol.">
        <title>High frequency of phylogenetically diverse reductive dehalogenase-homologous genes in deep subseafloor sedimentary metagenomes.</title>
        <authorList>
            <person name="Kawai M."/>
            <person name="Futagami T."/>
            <person name="Toyoda A."/>
            <person name="Takaki Y."/>
            <person name="Nishi S."/>
            <person name="Hori S."/>
            <person name="Arai W."/>
            <person name="Tsubouchi T."/>
            <person name="Morono Y."/>
            <person name="Uchiyama I."/>
            <person name="Ito T."/>
            <person name="Fujiyama A."/>
            <person name="Inagaki F."/>
            <person name="Takami H."/>
        </authorList>
    </citation>
    <scope>NUCLEOTIDE SEQUENCE</scope>
    <source>
        <strain evidence="1">Expedition CK06-06</strain>
    </source>
</reference>
<dbReference type="EMBL" id="BARS01042965">
    <property type="protein sequence ID" value="GAG34547.1"/>
    <property type="molecule type" value="Genomic_DNA"/>
</dbReference>
<protein>
    <submittedName>
        <fullName evidence="1">Uncharacterized protein</fullName>
    </submittedName>
</protein>
<organism evidence="1">
    <name type="scientific">marine sediment metagenome</name>
    <dbReference type="NCBI Taxonomy" id="412755"/>
    <lineage>
        <taxon>unclassified sequences</taxon>
        <taxon>metagenomes</taxon>
        <taxon>ecological metagenomes</taxon>
    </lineage>
</organism>
<evidence type="ECO:0000313" key="1">
    <source>
        <dbReference type="EMBL" id="GAG34547.1"/>
    </source>
</evidence>
<feature type="non-terminal residue" evidence="1">
    <location>
        <position position="1"/>
    </location>
</feature>
<comment type="caution">
    <text evidence="1">The sequence shown here is derived from an EMBL/GenBank/DDBJ whole genome shotgun (WGS) entry which is preliminary data.</text>
</comment>